<evidence type="ECO:0000256" key="2">
    <source>
        <dbReference type="ARBA" id="ARBA00022695"/>
    </source>
</evidence>
<dbReference type="Pfam" id="PF00483">
    <property type="entry name" value="NTP_transferase"/>
    <property type="match status" value="1"/>
</dbReference>
<dbReference type="InterPro" id="IPR050065">
    <property type="entry name" value="GlmU-like"/>
</dbReference>
<dbReference type="SUPFAM" id="SSF53448">
    <property type="entry name" value="Nucleotide-diphospho-sugar transferases"/>
    <property type="match status" value="1"/>
</dbReference>
<evidence type="ECO:0000259" key="3">
    <source>
        <dbReference type="Pfam" id="PF00483"/>
    </source>
</evidence>
<protein>
    <submittedName>
        <fullName evidence="4">Sugar nucleotidyltransferase</fullName>
    </submittedName>
</protein>
<name>A0A2U8FFC0_9HELI</name>
<keyword evidence="2" id="KW-0548">Nucleotidyltransferase</keyword>
<evidence type="ECO:0000313" key="4">
    <source>
        <dbReference type="EMBL" id="AWI34854.1"/>
    </source>
</evidence>
<gene>
    <name evidence="4" type="ORF">CDV25_08820</name>
</gene>
<dbReference type="AlphaFoldDB" id="A0A2U8FFC0"/>
<dbReference type="OrthoDB" id="9788272at2"/>
<evidence type="ECO:0000313" key="5">
    <source>
        <dbReference type="Proteomes" id="UP000244890"/>
    </source>
</evidence>
<dbReference type="Gene3D" id="3.90.550.10">
    <property type="entry name" value="Spore Coat Polysaccharide Biosynthesis Protein SpsA, Chain A"/>
    <property type="match status" value="1"/>
</dbReference>
<proteinExistence type="predicted"/>
<organism evidence="4 5">
    <name type="scientific">Helicobacter apodemus</name>
    <dbReference type="NCBI Taxonomy" id="135569"/>
    <lineage>
        <taxon>Bacteria</taxon>
        <taxon>Pseudomonadati</taxon>
        <taxon>Campylobacterota</taxon>
        <taxon>Epsilonproteobacteria</taxon>
        <taxon>Campylobacterales</taxon>
        <taxon>Helicobacteraceae</taxon>
        <taxon>Helicobacter</taxon>
    </lineage>
</organism>
<dbReference type="KEGG" id="had:CDV25_08820"/>
<dbReference type="PANTHER" id="PTHR43584">
    <property type="entry name" value="NUCLEOTIDYL TRANSFERASE"/>
    <property type="match status" value="1"/>
</dbReference>
<dbReference type="InterPro" id="IPR029044">
    <property type="entry name" value="Nucleotide-diphossugar_trans"/>
</dbReference>
<keyword evidence="1 4" id="KW-0808">Transferase</keyword>
<feature type="domain" description="Nucleotidyl transferase" evidence="3">
    <location>
        <begin position="2"/>
        <end position="114"/>
    </location>
</feature>
<dbReference type="Proteomes" id="UP000244890">
    <property type="component" value="Chromosome"/>
</dbReference>
<sequence length="252" mass="29172">MKALILAAGFGSRLMPLTQHNPKCMVEYQGRKILDYEITALREAGISKIAVVGGYLFEVLSTYLQSNFAIKDIYYNPSFNTSNMVKTLFCAREWIESCIKEKEDLIVSYADIVYFKESVCRLQSANAPLSIVIDKQWRRLWEQRFSNPLEDAETLKIVNGKIVELGKKAFSYEEIEGQYIGLFKFSYGFLPEILSFYDTLDRKATYEGKDFDNMYMTSFLQALIDNFHNAEPVEIYGNWCEIDFKSDLEIKI</sequence>
<accession>A0A2U8FFC0</accession>
<reference evidence="4 5" key="1">
    <citation type="submission" date="2017-06" db="EMBL/GenBank/DDBJ databases">
        <title>Complete genome of Helicobacter apodemus.</title>
        <authorList>
            <person name="Cho S."/>
        </authorList>
    </citation>
    <scope>NUCLEOTIDE SEQUENCE [LARGE SCALE GENOMIC DNA]</scope>
    <source>
        <strain evidence="5">SNUVETPUB-15-01</strain>
    </source>
</reference>
<dbReference type="RefSeq" id="WP_108911630.1">
    <property type="nucleotide sequence ID" value="NZ_CP021886.1"/>
</dbReference>
<dbReference type="EMBL" id="CP021886">
    <property type="protein sequence ID" value="AWI34854.1"/>
    <property type="molecule type" value="Genomic_DNA"/>
</dbReference>
<dbReference type="InterPro" id="IPR005835">
    <property type="entry name" value="NTP_transferase_dom"/>
</dbReference>
<dbReference type="CDD" id="cd02523">
    <property type="entry name" value="PC_cytidylyltransferase"/>
    <property type="match status" value="1"/>
</dbReference>
<evidence type="ECO:0000256" key="1">
    <source>
        <dbReference type="ARBA" id="ARBA00022679"/>
    </source>
</evidence>
<dbReference type="PANTHER" id="PTHR43584:SF8">
    <property type="entry name" value="N-ACETYLMURAMATE ALPHA-1-PHOSPHATE URIDYLYLTRANSFERASE"/>
    <property type="match status" value="1"/>
</dbReference>
<dbReference type="GO" id="GO:0016779">
    <property type="term" value="F:nucleotidyltransferase activity"/>
    <property type="evidence" value="ECO:0007669"/>
    <property type="project" value="UniProtKB-KW"/>
</dbReference>